<sequence length="105" mass="11157">MDNPGAYIHSALNGGSGENFILLANDLSAATFALQRVQLQRQAEQLEACISAAALIRSSLSGFSNALGDRIHSGDLHRALRSAALLSRVSQPLRASRPRSASRSK</sequence>
<reference evidence="1 2" key="1">
    <citation type="submission" date="2014-04" db="EMBL/GenBank/DDBJ databases">
        <title>A comprehensive comparison of genomes of Erythrobacter spp. Strains.</title>
        <authorList>
            <person name="Zheng Q."/>
        </authorList>
    </citation>
    <scope>NUCLEOTIDE SEQUENCE [LARGE SCALE GENOMIC DNA]</scope>
    <source>
        <strain evidence="1 2">DSM 8509</strain>
    </source>
</reference>
<dbReference type="EMBL" id="JMIX01000004">
    <property type="protein sequence ID" value="KEO96687.1"/>
    <property type="molecule type" value="Genomic_DNA"/>
</dbReference>
<gene>
    <name evidence="1" type="ORF">EH32_08370</name>
</gene>
<dbReference type="Proteomes" id="UP000027866">
    <property type="component" value="Unassembled WGS sequence"/>
</dbReference>
<proteinExistence type="predicted"/>
<dbReference type="RefSeq" id="WP_034902005.1">
    <property type="nucleotide sequence ID" value="NZ_CP017057.1"/>
</dbReference>
<keyword evidence="2" id="KW-1185">Reference proteome</keyword>
<name>A0A074NGF0_9SPHN</name>
<evidence type="ECO:0000313" key="2">
    <source>
        <dbReference type="Proteomes" id="UP000027866"/>
    </source>
</evidence>
<protein>
    <submittedName>
        <fullName evidence="1">Uncharacterized protein</fullName>
    </submittedName>
</protein>
<dbReference type="AlphaFoldDB" id="A0A074NGF0"/>
<organism evidence="1 2">
    <name type="scientific">Erythrobacter litoralis</name>
    <dbReference type="NCBI Taxonomy" id="39960"/>
    <lineage>
        <taxon>Bacteria</taxon>
        <taxon>Pseudomonadati</taxon>
        <taxon>Pseudomonadota</taxon>
        <taxon>Alphaproteobacteria</taxon>
        <taxon>Sphingomonadales</taxon>
        <taxon>Erythrobacteraceae</taxon>
        <taxon>Erythrobacter/Porphyrobacter group</taxon>
        <taxon>Erythrobacter</taxon>
    </lineage>
</organism>
<accession>A0A074NGF0</accession>
<comment type="caution">
    <text evidence="1">The sequence shown here is derived from an EMBL/GenBank/DDBJ whole genome shotgun (WGS) entry which is preliminary data.</text>
</comment>
<evidence type="ECO:0000313" key="1">
    <source>
        <dbReference type="EMBL" id="KEO96687.1"/>
    </source>
</evidence>